<protein>
    <submittedName>
        <fullName evidence="2">Uncharacterized protein</fullName>
    </submittedName>
</protein>
<comment type="caution">
    <text evidence="2">The sequence shown here is derived from an EMBL/GenBank/DDBJ whole genome shotgun (WGS) entry which is preliminary data.</text>
</comment>
<name>A0A7J6WL03_THATH</name>
<organism evidence="2 3">
    <name type="scientific">Thalictrum thalictroides</name>
    <name type="common">Rue-anemone</name>
    <name type="synonym">Anemone thalictroides</name>
    <dbReference type="NCBI Taxonomy" id="46969"/>
    <lineage>
        <taxon>Eukaryota</taxon>
        <taxon>Viridiplantae</taxon>
        <taxon>Streptophyta</taxon>
        <taxon>Embryophyta</taxon>
        <taxon>Tracheophyta</taxon>
        <taxon>Spermatophyta</taxon>
        <taxon>Magnoliopsida</taxon>
        <taxon>Ranunculales</taxon>
        <taxon>Ranunculaceae</taxon>
        <taxon>Thalictroideae</taxon>
        <taxon>Thalictrum</taxon>
    </lineage>
</organism>
<evidence type="ECO:0000313" key="2">
    <source>
        <dbReference type="EMBL" id="KAF5197125.1"/>
    </source>
</evidence>
<dbReference type="Proteomes" id="UP000554482">
    <property type="component" value="Unassembled WGS sequence"/>
</dbReference>
<dbReference type="AlphaFoldDB" id="A0A7J6WL03"/>
<proteinExistence type="predicted"/>
<reference evidence="2 3" key="1">
    <citation type="submission" date="2020-06" db="EMBL/GenBank/DDBJ databases">
        <title>Transcriptomic and genomic resources for Thalictrum thalictroides and T. hernandezii: Facilitating candidate gene discovery in an emerging model plant lineage.</title>
        <authorList>
            <person name="Arias T."/>
            <person name="Riano-Pachon D.M."/>
            <person name="Di Stilio V.S."/>
        </authorList>
    </citation>
    <scope>NUCLEOTIDE SEQUENCE [LARGE SCALE GENOMIC DNA]</scope>
    <source>
        <strain evidence="3">cv. WT478/WT964</strain>
        <tissue evidence="2">Leaves</tissue>
    </source>
</reference>
<keyword evidence="3" id="KW-1185">Reference proteome</keyword>
<dbReference type="EMBL" id="JABWDY010015075">
    <property type="protein sequence ID" value="KAF5197125.1"/>
    <property type="molecule type" value="Genomic_DNA"/>
</dbReference>
<evidence type="ECO:0000256" key="1">
    <source>
        <dbReference type="SAM" id="Coils"/>
    </source>
</evidence>
<feature type="coiled-coil region" evidence="1">
    <location>
        <begin position="23"/>
        <end position="57"/>
    </location>
</feature>
<keyword evidence="1" id="KW-0175">Coiled coil</keyword>
<accession>A0A7J6WL03</accession>
<sequence>MGAAGNPMYRFMCKLRFTEHELITWYKNSIGNMNNRLEEAKEEVEEVQNTLHAAPLDVALA</sequence>
<evidence type="ECO:0000313" key="3">
    <source>
        <dbReference type="Proteomes" id="UP000554482"/>
    </source>
</evidence>
<feature type="non-terminal residue" evidence="2">
    <location>
        <position position="61"/>
    </location>
</feature>
<gene>
    <name evidence="2" type="ORF">FRX31_013290</name>
</gene>